<dbReference type="PANTHER" id="PTHR23514:SF3">
    <property type="entry name" value="BYPASS OF STOP CODON PROTEIN 6"/>
    <property type="match status" value="1"/>
</dbReference>
<dbReference type="SUPFAM" id="SSF103473">
    <property type="entry name" value="MFS general substrate transporter"/>
    <property type="match status" value="1"/>
</dbReference>
<dbReference type="AlphaFoldDB" id="A0A6J5ZHU4"/>
<dbReference type="GO" id="GO:0012505">
    <property type="term" value="C:endomembrane system"/>
    <property type="evidence" value="ECO:0007669"/>
    <property type="project" value="UniProtKB-SubCell"/>
</dbReference>
<reference evidence="8" key="1">
    <citation type="submission" date="2020-05" db="EMBL/GenBank/DDBJ databases">
        <authorList>
            <person name="Chiriac C."/>
            <person name="Salcher M."/>
            <person name="Ghai R."/>
            <person name="Kavagutti S V."/>
        </authorList>
    </citation>
    <scope>NUCLEOTIDE SEQUENCE</scope>
</reference>
<proteinExistence type="inferred from homology"/>
<feature type="transmembrane region" description="Helical" evidence="7">
    <location>
        <begin position="327"/>
        <end position="347"/>
    </location>
</feature>
<feature type="transmembrane region" description="Helical" evidence="7">
    <location>
        <begin position="43"/>
        <end position="64"/>
    </location>
</feature>
<evidence type="ECO:0000256" key="2">
    <source>
        <dbReference type="ARBA" id="ARBA00008335"/>
    </source>
</evidence>
<evidence type="ECO:0000256" key="3">
    <source>
        <dbReference type="ARBA" id="ARBA00022448"/>
    </source>
</evidence>
<feature type="transmembrane region" description="Helical" evidence="7">
    <location>
        <begin position="280"/>
        <end position="307"/>
    </location>
</feature>
<comment type="similarity">
    <text evidence="2">Belongs to the major facilitator superfamily.</text>
</comment>
<evidence type="ECO:0000256" key="5">
    <source>
        <dbReference type="ARBA" id="ARBA00022989"/>
    </source>
</evidence>
<feature type="transmembrane region" description="Helical" evidence="7">
    <location>
        <begin position="201"/>
        <end position="227"/>
    </location>
</feature>
<feature type="transmembrane region" description="Helical" evidence="7">
    <location>
        <begin position="76"/>
        <end position="93"/>
    </location>
</feature>
<dbReference type="InterPro" id="IPR051788">
    <property type="entry name" value="MFS_Transporter"/>
</dbReference>
<feature type="transmembrane region" description="Helical" evidence="7">
    <location>
        <begin position="12"/>
        <end position="31"/>
    </location>
</feature>
<keyword evidence="6 7" id="KW-0472">Membrane</keyword>
<dbReference type="InterPro" id="IPR011701">
    <property type="entry name" value="MFS"/>
</dbReference>
<dbReference type="EMBL" id="CAESAB010000039">
    <property type="protein sequence ID" value="CAB4340782.1"/>
    <property type="molecule type" value="Genomic_DNA"/>
</dbReference>
<gene>
    <name evidence="8" type="ORF">UFOPK3820_00941</name>
</gene>
<feature type="transmembrane region" description="Helical" evidence="7">
    <location>
        <begin position="359"/>
        <end position="377"/>
    </location>
</feature>
<evidence type="ECO:0000256" key="4">
    <source>
        <dbReference type="ARBA" id="ARBA00022692"/>
    </source>
</evidence>
<keyword evidence="3" id="KW-0813">Transport</keyword>
<name>A0A6J5ZHU4_9ZZZZ</name>
<evidence type="ECO:0000256" key="7">
    <source>
        <dbReference type="SAM" id="Phobius"/>
    </source>
</evidence>
<feature type="transmembrane region" description="Helical" evidence="7">
    <location>
        <begin position="99"/>
        <end position="119"/>
    </location>
</feature>
<accession>A0A6J5ZHU4</accession>
<dbReference type="PANTHER" id="PTHR23514">
    <property type="entry name" value="BYPASS OF STOP CODON PROTEIN 6"/>
    <property type="match status" value="1"/>
</dbReference>
<feature type="transmembrane region" description="Helical" evidence="7">
    <location>
        <begin position="239"/>
        <end position="259"/>
    </location>
</feature>
<evidence type="ECO:0000256" key="1">
    <source>
        <dbReference type="ARBA" id="ARBA00004127"/>
    </source>
</evidence>
<feature type="transmembrane region" description="Helical" evidence="7">
    <location>
        <begin position="139"/>
        <end position="156"/>
    </location>
</feature>
<keyword evidence="5 7" id="KW-1133">Transmembrane helix</keyword>
<dbReference type="Gene3D" id="1.20.1250.20">
    <property type="entry name" value="MFS general substrate transporter like domains"/>
    <property type="match status" value="2"/>
</dbReference>
<dbReference type="InterPro" id="IPR036259">
    <property type="entry name" value="MFS_trans_sf"/>
</dbReference>
<dbReference type="GO" id="GO:0022857">
    <property type="term" value="F:transmembrane transporter activity"/>
    <property type="evidence" value="ECO:0007669"/>
    <property type="project" value="InterPro"/>
</dbReference>
<sequence>MPHTIKRDSYFWLIALQSSCVTFFLGAFGPSQALLRADQNTSLTVAGLHGTSMGVAAILAGYANSHLVHKFGRSRTGWIGLAIFSFGVIIFVASKPVQLTILAALFAGFGVSVVINNFVTSLTAHYGKNAAYMVTKANAIGSVSFVLGTLTVGLIADSFREFWRIGILALLPFALYLFFFRRDKNEVEHIPSEEGPQGGKLSAHFWISLFGFFCSIATEFAISFWAAVLILDRTGASPAISTLVVVAFGSGMAIGRWFGPAILKNIEIDSQIKIYMSTQFVGFAVLWFSHNLTISFLALLVTGIGVSSQFTLTSLRLIGLSDGRPDLSMGKSSLAAGFAIGLSPFVLGLLGDNLGISRAYLMVPVLSLISLLVIQFIPSHVEQEVELQK</sequence>
<evidence type="ECO:0000256" key="6">
    <source>
        <dbReference type="ARBA" id="ARBA00023136"/>
    </source>
</evidence>
<dbReference type="GO" id="GO:0016020">
    <property type="term" value="C:membrane"/>
    <property type="evidence" value="ECO:0007669"/>
    <property type="project" value="TreeGrafter"/>
</dbReference>
<comment type="subcellular location">
    <subcellularLocation>
        <location evidence="1">Endomembrane system</location>
        <topology evidence="1">Multi-pass membrane protein</topology>
    </subcellularLocation>
</comment>
<dbReference type="Pfam" id="PF07690">
    <property type="entry name" value="MFS_1"/>
    <property type="match status" value="1"/>
</dbReference>
<protein>
    <submittedName>
        <fullName evidence="8">Unannotated protein</fullName>
    </submittedName>
</protein>
<organism evidence="8">
    <name type="scientific">freshwater metagenome</name>
    <dbReference type="NCBI Taxonomy" id="449393"/>
    <lineage>
        <taxon>unclassified sequences</taxon>
        <taxon>metagenomes</taxon>
        <taxon>ecological metagenomes</taxon>
    </lineage>
</organism>
<evidence type="ECO:0000313" key="8">
    <source>
        <dbReference type="EMBL" id="CAB4340782.1"/>
    </source>
</evidence>
<keyword evidence="4 7" id="KW-0812">Transmembrane</keyword>
<feature type="transmembrane region" description="Helical" evidence="7">
    <location>
        <begin position="162"/>
        <end position="180"/>
    </location>
</feature>